<dbReference type="Proteomes" id="UP000276776">
    <property type="component" value="Unassembled WGS sequence"/>
</dbReference>
<evidence type="ECO:0000313" key="3">
    <source>
        <dbReference type="Proteomes" id="UP000276776"/>
    </source>
</evidence>
<feature type="transmembrane region" description="Helical" evidence="1">
    <location>
        <begin position="30"/>
        <end position="53"/>
    </location>
</feature>
<accession>A0A0N5CZG4</accession>
<reference evidence="2 3" key="2">
    <citation type="submission" date="2018-11" db="EMBL/GenBank/DDBJ databases">
        <authorList>
            <consortium name="Pathogen Informatics"/>
        </authorList>
    </citation>
    <scope>NUCLEOTIDE SEQUENCE [LARGE SCALE GENOMIC DNA]</scope>
</reference>
<keyword evidence="3" id="KW-1185">Reference proteome</keyword>
<name>A0A0N5CZG4_THECL</name>
<feature type="transmembrane region" description="Helical" evidence="1">
    <location>
        <begin position="110"/>
        <end position="134"/>
    </location>
</feature>
<evidence type="ECO:0000256" key="1">
    <source>
        <dbReference type="SAM" id="Phobius"/>
    </source>
</evidence>
<sequence>MEVRELVGPERFDAQDSKFMMPFFWKKNPVPAVCSWGIVVCAIEWGFGVALLLLNSLHYIIILCSMTNGTIATVVCIITFLQLSVFFSQKVLFAIAIVEKHVFLLKQQMIFQYVTCVFLLLNAVFTLSADFGGYNEQYLFGENDPLFIRLAALISIIFIIVELYLRLMTKAVYTFMNESKRFRDALINSRWRYRKRVYFSYCSIMQRSLSTLTKLEVSKFSTLSDQSDKRNVTFLYQFFEDTINNS</sequence>
<evidence type="ECO:0000313" key="2">
    <source>
        <dbReference type="EMBL" id="VDN03164.1"/>
    </source>
</evidence>
<feature type="transmembrane region" description="Helical" evidence="1">
    <location>
        <begin position="59"/>
        <end position="81"/>
    </location>
</feature>
<dbReference type="WBParaSite" id="TCLT_0000588401-mRNA-1">
    <property type="protein sequence ID" value="TCLT_0000588401-mRNA-1"/>
    <property type="gene ID" value="TCLT_0000588401"/>
</dbReference>
<proteinExistence type="predicted"/>
<evidence type="ECO:0000313" key="4">
    <source>
        <dbReference type="WBParaSite" id="TCLT_0000588401-mRNA-1"/>
    </source>
</evidence>
<feature type="transmembrane region" description="Helical" evidence="1">
    <location>
        <begin position="146"/>
        <end position="165"/>
    </location>
</feature>
<dbReference type="OMA" id="IVCAIEW"/>
<dbReference type="AlphaFoldDB" id="A0A0N5CZG4"/>
<dbReference type="EMBL" id="UYYF01004370">
    <property type="protein sequence ID" value="VDN03164.1"/>
    <property type="molecule type" value="Genomic_DNA"/>
</dbReference>
<protein>
    <submittedName>
        <fullName evidence="4">7TM GPCR serpentine receptor class x (Srx) domain-containing protein</fullName>
    </submittedName>
</protein>
<keyword evidence="1" id="KW-0812">Transmembrane</keyword>
<dbReference type="OrthoDB" id="5814630at2759"/>
<reference evidence="4" key="1">
    <citation type="submission" date="2017-02" db="UniProtKB">
        <authorList>
            <consortium name="WormBaseParasite"/>
        </authorList>
    </citation>
    <scope>IDENTIFICATION</scope>
</reference>
<keyword evidence="1" id="KW-1133">Transmembrane helix</keyword>
<gene>
    <name evidence="2" type="ORF">TCLT_LOCUS5873</name>
</gene>
<organism evidence="4">
    <name type="scientific">Thelazia callipaeda</name>
    <name type="common">Oriental eyeworm</name>
    <name type="synonym">Parasitic nematode</name>
    <dbReference type="NCBI Taxonomy" id="103827"/>
    <lineage>
        <taxon>Eukaryota</taxon>
        <taxon>Metazoa</taxon>
        <taxon>Ecdysozoa</taxon>
        <taxon>Nematoda</taxon>
        <taxon>Chromadorea</taxon>
        <taxon>Rhabditida</taxon>
        <taxon>Spirurina</taxon>
        <taxon>Spiruromorpha</taxon>
        <taxon>Thelazioidea</taxon>
        <taxon>Thelaziidae</taxon>
        <taxon>Thelazia</taxon>
    </lineage>
</organism>
<keyword evidence="1" id="KW-0472">Membrane</keyword>